<dbReference type="Gene3D" id="1.25.40.10">
    <property type="entry name" value="Tetratricopeptide repeat domain"/>
    <property type="match status" value="1"/>
</dbReference>
<evidence type="ECO:0000313" key="11">
    <source>
        <dbReference type="EMBL" id="RNA43966.1"/>
    </source>
</evidence>
<sequence length="388" mass="43843">MLNKQSFSDLASEGERLCKSGDSANGIKYFQMALGIYEQNKHVQEQEQKMLPTIAIIYNQMGNAYFNLQDYSRALEYHKKDLHLSEQFGDESGKAKACGNIGNTLQLLGDYDEAILYLLKNLDISKNLNDSSGEARALYNLANIYQAKGKFMGRLTYDEASRDPNSGEFSDEIREVLLKAVYYYKETLKLVSNKERSAEGRTYGNLGNTYYLLGDFESAIECHLERLKIAKEYGDKAAERRAYSNLGNAHIFQGKFNEAADYYLKAMNVARNLGDRAIEAQSYYSLGNAYILLQDYSLAIDFHHRHLQIAQNLEDRIGESRAYWSLGNAYAALGDLENAIIYANRHLNLARVIGDSTSELTAKKNLYDFQNLLSSSGLRDSESGLFSK</sequence>
<dbReference type="GO" id="GO:0005938">
    <property type="term" value="C:cell cortex"/>
    <property type="evidence" value="ECO:0007669"/>
    <property type="project" value="TreeGrafter"/>
</dbReference>
<keyword evidence="9" id="KW-0472">Membrane</keyword>
<dbReference type="SMART" id="SM00028">
    <property type="entry name" value="TPR"/>
    <property type="match status" value="7"/>
</dbReference>
<dbReference type="GO" id="GO:0001965">
    <property type="term" value="F:G-protein alpha-subunit binding"/>
    <property type="evidence" value="ECO:0007669"/>
    <property type="project" value="TreeGrafter"/>
</dbReference>
<evidence type="ECO:0000313" key="12">
    <source>
        <dbReference type="Proteomes" id="UP000276133"/>
    </source>
</evidence>
<dbReference type="OrthoDB" id="286233at2759"/>
<keyword evidence="8 10" id="KW-0802">TPR repeat</keyword>
<feature type="repeat" description="TPR" evidence="10">
    <location>
        <begin position="200"/>
        <end position="233"/>
    </location>
</feature>
<keyword evidence="4" id="KW-1003">Cell membrane</keyword>
<keyword evidence="12" id="KW-1185">Reference proteome</keyword>
<keyword evidence="7" id="KW-0677">Repeat</keyword>
<dbReference type="PROSITE" id="PS50005">
    <property type="entry name" value="TPR"/>
    <property type="match status" value="4"/>
</dbReference>
<protein>
    <submittedName>
        <fullName evidence="11">G--signaling modulator 2 isoform X1</fullName>
    </submittedName>
</protein>
<evidence type="ECO:0000256" key="10">
    <source>
        <dbReference type="PROSITE-ProRule" id="PRU00339"/>
    </source>
</evidence>
<reference evidence="11 12" key="1">
    <citation type="journal article" date="2018" name="Sci. Rep.">
        <title>Genomic signatures of local adaptation to the degree of environmental predictability in rotifers.</title>
        <authorList>
            <person name="Franch-Gras L."/>
            <person name="Hahn C."/>
            <person name="Garcia-Roger E.M."/>
            <person name="Carmona M.J."/>
            <person name="Serra M."/>
            <person name="Gomez A."/>
        </authorList>
    </citation>
    <scope>NUCLEOTIDE SEQUENCE [LARGE SCALE GENOMIC DNA]</scope>
    <source>
        <strain evidence="11">HYR1</strain>
    </source>
</reference>
<evidence type="ECO:0000256" key="3">
    <source>
        <dbReference type="ARBA" id="ARBA00006600"/>
    </source>
</evidence>
<dbReference type="EMBL" id="REGN01000168">
    <property type="protein sequence ID" value="RNA43966.1"/>
    <property type="molecule type" value="Genomic_DNA"/>
</dbReference>
<comment type="similarity">
    <text evidence="3">Belongs to the GPSM family.</text>
</comment>
<comment type="caution">
    <text evidence="11">The sequence shown here is derived from an EMBL/GenBank/DDBJ whole genome shotgun (WGS) entry which is preliminary data.</text>
</comment>
<evidence type="ECO:0000256" key="5">
    <source>
        <dbReference type="ARBA" id="ARBA00022490"/>
    </source>
</evidence>
<evidence type="ECO:0000256" key="2">
    <source>
        <dbReference type="ARBA" id="ARBA00004496"/>
    </source>
</evidence>
<dbReference type="GO" id="GO:0005886">
    <property type="term" value="C:plasma membrane"/>
    <property type="evidence" value="ECO:0007669"/>
    <property type="project" value="UniProtKB-SubCell"/>
</dbReference>
<evidence type="ECO:0000256" key="7">
    <source>
        <dbReference type="ARBA" id="ARBA00022737"/>
    </source>
</evidence>
<dbReference type="Pfam" id="PF13424">
    <property type="entry name" value="TPR_12"/>
    <property type="match status" value="3"/>
</dbReference>
<dbReference type="STRING" id="10195.A0A3M7T7G5"/>
<dbReference type="GO" id="GO:0000132">
    <property type="term" value="P:establishment of mitotic spindle orientation"/>
    <property type="evidence" value="ECO:0007669"/>
    <property type="project" value="TreeGrafter"/>
</dbReference>
<dbReference type="FunFam" id="1.25.40.10:FF:000043">
    <property type="entry name" value="G-protein-signaling modulator 2 isoform X1"/>
    <property type="match status" value="1"/>
</dbReference>
<dbReference type="SUPFAM" id="SSF48452">
    <property type="entry name" value="TPR-like"/>
    <property type="match status" value="2"/>
</dbReference>
<dbReference type="InterPro" id="IPR019734">
    <property type="entry name" value="TPR_rpt"/>
</dbReference>
<dbReference type="AlphaFoldDB" id="A0A3M7T7G5"/>
<feature type="repeat" description="TPR" evidence="10">
    <location>
        <begin position="55"/>
        <end position="88"/>
    </location>
</feature>
<organism evidence="11 12">
    <name type="scientific">Brachionus plicatilis</name>
    <name type="common">Marine rotifer</name>
    <name type="synonym">Brachionus muelleri</name>
    <dbReference type="NCBI Taxonomy" id="10195"/>
    <lineage>
        <taxon>Eukaryota</taxon>
        <taxon>Metazoa</taxon>
        <taxon>Spiralia</taxon>
        <taxon>Gnathifera</taxon>
        <taxon>Rotifera</taxon>
        <taxon>Eurotatoria</taxon>
        <taxon>Monogononta</taxon>
        <taxon>Pseudotrocha</taxon>
        <taxon>Ploima</taxon>
        <taxon>Brachionidae</taxon>
        <taxon>Brachionus</taxon>
    </lineage>
</organism>
<name>A0A3M7T7G5_BRAPC</name>
<comment type="subcellular location">
    <subcellularLocation>
        <location evidence="1">Cell membrane</location>
    </subcellularLocation>
    <subcellularLocation>
        <location evidence="2">Cytoplasm</location>
    </subcellularLocation>
</comment>
<evidence type="ECO:0000256" key="8">
    <source>
        <dbReference type="ARBA" id="ARBA00022803"/>
    </source>
</evidence>
<evidence type="ECO:0000256" key="1">
    <source>
        <dbReference type="ARBA" id="ARBA00004236"/>
    </source>
</evidence>
<dbReference type="InterPro" id="IPR011990">
    <property type="entry name" value="TPR-like_helical_dom_sf"/>
</dbReference>
<evidence type="ECO:0000256" key="9">
    <source>
        <dbReference type="ARBA" id="ARBA00023136"/>
    </source>
</evidence>
<dbReference type="GO" id="GO:0005092">
    <property type="term" value="F:GDP-dissociation inhibitor activity"/>
    <property type="evidence" value="ECO:0007669"/>
    <property type="project" value="TreeGrafter"/>
</dbReference>
<dbReference type="InterPro" id="IPR052386">
    <property type="entry name" value="GPSM"/>
</dbReference>
<evidence type="ECO:0000256" key="4">
    <source>
        <dbReference type="ARBA" id="ARBA00022475"/>
    </source>
</evidence>
<accession>A0A3M7T7G5</accession>
<proteinExistence type="inferred from homology"/>
<evidence type="ECO:0000256" key="6">
    <source>
        <dbReference type="ARBA" id="ARBA00022553"/>
    </source>
</evidence>
<feature type="repeat" description="TPR" evidence="10">
    <location>
        <begin position="240"/>
        <end position="273"/>
    </location>
</feature>
<gene>
    <name evidence="11" type="ORF">BpHYR1_022581</name>
</gene>
<dbReference type="PANTHER" id="PTHR45954:SF1">
    <property type="entry name" value="LD33695P"/>
    <property type="match status" value="1"/>
</dbReference>
<dbReference type="Proteomes" id="UP000276133">
    <property type="component" value="Unassembled WGS sequence"/>
</dbReference>
<keyword evidence="6" id="KW-0597">Phosphoprotein</keyword>
<feature type="repeat" description="TPR" evidence="10">
    <location>
        <begin position="280"/>
        <end position="313"/>
    </location>
</feature>
<keyword evidence="5" id="KW-0963">Cytoplasm</keyword>
<dbReference type="PANTHER" id="PTHR45954">
    <property type="entry name" value="LD33695P"/>
    <property type="match status" value="1"/>
</dbReference>